<dbReference type="GO" id="GO:0000712">
    <property type="term" value="P:resolution of meiotic recombination intermediates"/>
    <property type="evidence" value="ECO:0007669"/>
    <property type="project" value="TreeGrafter"/>
</dbReference>
<dbReference type="Ensembl" id="ENSSTUT00000082642.1">
    <property type="protein sequence ID" value="ENSSTUP00000077597.1"/>
    <property type="gene ID" value="ENSSTUG00000034222.1"/>
</dbReference>
<comment type="similarity">
    <text evidence="2">Belongs to the SLX4 family.</text>
</comment>
<dbReference type="CDD" id="cd22999">
    <property type="entry name" value="SAP_SLX4"/>
    <property type="match status" value="1"/>
</dbReference>
<reference evidence="9" key="2">
    <citation type="submission" date="2025-09" db="UniProtKB">
        <authorList>
            <consortium name="Ensembl"/>
        </authorList>
    </citation>
    <scope>IDENTIFICATION</scope>
</reference>
<dbReference type="AlphaFoldDB" id="A0A674C206"/>
<evidence type="ECO:0000256" key="1">
    <source>
        <dbReference type="ARBA" id="ARBA00004123"/>
    </source>
</evidence>
<protein>
    <recommendedName>
        <fullName evidence="7">Structure-specific endonuclease subunit SLX4</fullName>
    </recommendedName>
</protein>
<organism evidence="9 10">
    <name type="scientific">Salmo trutta</name>
    <name type="common">Brown trout</name>
    <dbReference type="NCBI Taxonomy" id="8032"/>
    <lineage>
        <taxon>Eukaryota</taxon>
        <taxon>Metazoa</taxon>
        <taxon>Chordata</taxon>
        <taxon>Craniata</taxon>
        <taxon>Vertebrata</taxon>
        <taxon>Euteleostomi</taxon>
        <taxon>Actinopterygii</taxon>
        <taxon>Neopterygii</taxon>
        <taxon>Teleostei</taxon>
        <taxon>Protacanthopterygii</taxon>
        <taxon>Salmoniformes</taxon>
        <taxon>Salmonidae</taxon>
        <taxon>Salmoninae</taxon>
        <taxon>Salmo</taxon>
    </lineage>
</organism>
<keyword evidence="5" id="KW-0234">DNA repair</keyword>
<dbReference type="GO" id="GO:0006281">
    <property type="term" value="P:DNA repair"/>
    <property type="evidence" value="ECO:0007669"/>
    <property type="project" value="UniProtKB-KW"/>
</dbReference>
<dbReference type="Proteomes" id="UP000472277">
    <property type="component" value="Chromosome 38"/>
</dbReference>
<feature type="compositionally biased region" description="Polar residues" evidence="8">
    <location>
        <begin position="146"/>
        <end position="155"/>
    </location>
</feature>
<feature type="region of interest" description="Disordered" evidence="8">
    <location>
        <begin position="73"/>
        <end position="108"/>
    </location>
</feature>
<evidence type="ECO:0000313" key="10">
    <source>
        <dbReference type="Proteomes" id="UP000472277"/>
    </source>
</evidence>
<dbReference type="OMA" id="VCPAKHN"/>
<keyword evidence="4" id="KW-0233">DNA recombination</keyword>
<keyword evidence="3" id="KW-0227">DNA damage</keyword>
<evidence type="ECO:0000256" key="3">
    <source>
        <dbReference type="ARBA" id="ARBA00022763"/>
    </source>
</evidence>
<keyword evidence="6" id="KW-0539">Nucleus</keyword>
<evidence type="ECO:0000256" key="4">
    <source>
        <dbReference type="ARBA" id="ARBA00023172"/>
    </source>
</evidence>
<sequence length="256" mass="28688">HLFLFRYLLTPLSTVAPRRKGQQGPLVPITPMPSYSDMDTPDLKNKLNRFGVRPLPKRQMILKLKEIHQYTHQVVSSESEDEAPSLGRPRAVGPPPTTSMEPTRKPVSCAQTGGFKEPSGRANTLTAKFKVKCTDIDTPPFISPPNLFSRSNPEQCLSDDSDNDDITASQSASKLQDNLVAVRRFIQSDPDLYGQILHYQPLVLSDLQARLKAAGIRLGAAKLLDYLDSQCITFTTAKYLLKRKHKQKKNQILFMN</sequence>
<dbReference type="GO" id="GO:0033557">
    <property type="term" value="C:Slx1-Slx4 complex"/>
    <property type="evidence" value="ECO:0007669"/>
    <property type="project" value="InterPro"/>
</dbReference>
<dbReference type="GO" id="GO:0006260">
    <property type="term" value="P:DNA replication"/>
    <property type="evidence" value="ECO:0007669"/>
    <property type="project" value="InterPro"/>
</dbReference>
<evidence type="ECO:0000256" key="8">
    <source>
        <dbReference type="SAM" id="MobiDB-lite"/>
    </source>
</evidence>
<feature type="region of interest" description="Disordered" evidence="8">
    <location>
        <begin position="18"/>
        <end position="37"/>
    </location>
</feature>
<keyword evidence="10" id="KW-1185">Reference proteome</keyword>
<name>A0A674C206_SALTR</name>
<dbReference type="Pfam" id="PF09494">
    <property type="entry name" value="Slx4"/>
    <property type="match status" value="1"/>
</dbReference>
<feature type="region of interest" description="Disordered" evidence="8">
    <location>
        <begin position="144"/>
        <end position="170"/>
    </location>
</feature>
<dbReference type="PANTHER" id="PTHR21541:SF3">
    <property type="entry name" value="STRUCTURE-SPECIFIC ENDONUCLEASE SUBUNIT SLX4"/>
    <property type="match status" value="1"/>
</dbReference>
<comment type="subcellular location">
    <subcellularLocation>
        <location evidence="1">Nucleus</location>
    </subcellularLocation>
</comment>
<dbReference type="GeneTree" id="ENSGT00390000014091"/>
<accession>A0A674C206</accession>
<proteinExistence type="inferred from homology"/>
<evidence type="ECO:0000313" key="9">
    <source>
        <dbReference type="Ensembl" id="ENSSTUP00000077597.1"/>
    </source>
</evidence>
<dbReference type="InterPro" id="IPR018574">
    <property type="entry name" value="Structure-sp_endonuc_su_Slx4"/>
</dbReference>
<dbReference type="PANTHER" id="PTHR21541">
    <property type="entry name" value="BTB POZ DOMAIN CONTAINING 12"/>
    <property type="match status" value="1"/>
</dbReference>
<evidence type="ECO:0000256" key="6">
    <source>
        <dbReference type="ARBA" id="ARBA00023242"/>
    </source>
</evidence>
<evidence type="ECO:0000256" key="7">
    <source>
        <dbReference type="ARBA" id="ARBA00029496"/>
    </source>
</evidence>
<evidence type="ECO:0000256" key="2">
    <source>
        <dbReference type="ARBA" id="ARBA00006661"/>
    </source>
</evidence>
<dbReference type="InParanoid" id="A0A674C206"/>
<reference evidence="9" key="1">
    <citation type="submission" date="2025-08" db="UniProtKB">
        <authorList>
            <consortium name="Ensembl"/>
        </authorList>
    </citation>
    <scope>IDENTIFICATION</scope>
</reference>
<evidence type="ECO:0000256" key="5">
    <source>
        <dbReference type="ARBA" id="ARBA00023204"/>
    </source>
</evidence>